<evidence type="ECO:0000256" key="1">
    <source>
        <dbReference type="SAM" id="MobiDB-lite"/>
    </source>
</evidence>
<dbReference type="Proteomes" id="UP001320420">
    <property type="component" value="Unassembled WGS sequence"/>
</dbReference>
<feature type="region of interest" description="Disordered" evidence="1">
    <location>
        <begin position="49"/>
        <end position="71"/>
    </location>
</feature>
<evidence type="ECO:0000313" key="2">
    <source>
        <dbReference type="EMBL" id="KAK7754397.1"/>
    </source>
</evidence>
<accession>A0AAN9YTU2</accession>
<sequence>MVVSSSSHVKPVAAATVAAGEEADVHPSQLPITEARNPAEAWEDDGTTVVQSVPDYSPGAPDSSGTGDDGVSAAVPYSRVLSLESISPPRGFTVSYGPIPLRRNYATLVAEGTSPVRYTQMRDTVTTEGESYAREQETYEWQH</sequence>
<keyword evidence="3" id="KW-1185">Reference proteome</keyword>
<feature type="compositionally biased region" description="Basic and acidic residues" evidence="1">
    <location>
        <begin position="131"/>
        <end position="143"/>
    </location>
</feature>
<protein>
    <submittedName>
        <fullName evidence="2">Uncharacterized protein</fullName>
    </submittedName>
</protein>
<name>A0AAN9YTU2_9PEZI</name>
<reference evidence="2 3" key="1">
    <citation type="submission" date="2024-02" db="EMBL/GenBank/DDBJ databases">
        <title>De novo assembly and annotation of 12 fungi associated with fruit tree decline syndrome in Ontario, Canada.</title>
        <authorList>
            <person name="Sulman M."/>
            <person name="Ellouze W."/>
            <person name="Ilyukhin E."/>
        </authorList>
    </citation>
    <scope>NUCLEOTIDE SEQUENCE [LARGE SCALE GENOMIC DNA]</scope>
    <source>
        <strain evidence="2 3">M11/M66-122</strain>
    </source>
</reference>
<dbReference type="EMBL" id="JAKJXP020000021">
    <property type="protein sequence ID" value="KAK7754397.1"/>
    <property type="molecule type" value="Genomic_DNA"/>
</dbReference>
<evidence type="ECO:0000313" key="3">
    <source>
        <dbReference type="Proteomes" id="UP001320420"/>
    </source>
</evidence>
<proteinExistence type="predicted"/>
<gene>
    <name evidence="2" type="ORF">SLS62_003690</name>
</gene>
<dbReference type="AlphaFoldDB" id="A0AAN9YTU2"/>
<comment type="caution">
    <text evidence="2">The sequence shown here is derived from an EMBL/GenBank/DDBJ whole genome shotgun (WGS) entry which is preliminary data.</text>
</comment>
<feature type="region of interest" description="Disordered" evidence="1">
    <location>
        <begin position="124"/>
        <end position="143"/>
    </location>
</feature>
<organism evidence="2 3">
    <name type="scientific">Diatrype stigma</name>
    <dbReference type="NCBI Taxonomy" id="117547"/>
    <lineage>
        <taxon>Eukaryota</taxon>
        <taxon>Fungi</taxon>
        <taxon>Dikarya</taxon>
        <taxon>Ascomycota</taxon>
        <taxon>Pezizomycotina</taxon>
        <taxon>Sordariomycetes</taxon>
        <taxon>Xylariomycetidae</taxon>
        <taxon>Xylariales</taxon>
        <taxon>Diatrypaceae</taxon>
        <taxon>Diatrype</taxon>
    </lineage>
</organism>